<sequence length="100" mass="11468">MFRRKKEEEKSPAQPPVQPPVQPEPRVSVAELVNRYLDENKGEVSLAWFARQEKFPYIPPLLAVKEYVEAKGGSVSDMEELRRTYMRILESKMASMGSAL</sequence>
<gene>
    <name evidence="2" type="ORF">D9Q81_00290</name>
</gene>
<feature type="compositionally biased region" description="Pro residues" evidence="1">
    <location>
        <begin position="13"/>
        <end position="23"/>
    </location>
</feature>
<comment type="caution">
    <text evidence="2">The sequence shown here is derived from an EMBL/GenBank/DDBJ whole genome shotgun (WGS) entry which is preliminary data.</text>
</comment>
<accession>A0A429GAP3</accession>
<dbReference type="AlphaFoldDB" id="A0A429GAP3"/>
<dbReference type="GeneID" id="6094171"/>
<proteinExistence type="predicted"/>
<evidence type="ECO:0000256" key="1">
    <source>
        <dbReference type="SAM" id="MobiDB-lite"/>
    </source>
</evidence>
<feature type="region of interest" description="Disordered" evidence="1">
    <location>
        <begin position="1"/>
        <end position="25"/>
    </location>
</feature>
<evidence type="ECO:0000313" key="3">
    <source>
        <dbReference type="Proteomes" id="UP000278149"/>
    </source>
</evidence>
<organism evidence="2 3">
    <name type="scientific">Candidatus Korarchaeum cryptofilum</name>
    <dbReference type="NCBI Taxonomy" id="498846"/>
    <lineage>
        <taxon>Archaea</taxon>
        <taxon>Thermoproteota</taxon>
        <taxon>Candidatus Korarchaeia</taxon>
        <taxon>Candidatus Korarchaeales</taxon>
        <taxon>Candidatus Korarchaeaceae</taxon>
        <taxon>Candidatus Korarchaeum</taxon>
    </lineage>
</organism>
<reference evidence="2 3" key="1">
    <citation type="submission" date="2018-10" db="EMBL/GenBank/DDBJ databases">
        <title>Co-occurring genomic capacity for anaerobic methane metabolism and dissimilatory sulfite reduction discovered in the Korarchaeota.</title>
        <authorList>
            <person name="Mckay L.J."/>
            <person name="Dlakic M."/>
            <person name="Fields M.W."/>
            <person name="Delmont T.O."/>
            <person name="Eren A.M."/>
            <person name="Jay Z.J."/>
            <person name="Klingelsmith K.B."/>
            <person name="Rusch D.B."/>
            <person name="Inskeep W.P."/>
        </authorList>
    </citation>
    <scope>NUCLEOTIDE SEQUENCE [LARGE SCALE GENOMIC DNA]</scope>
    <source>
        <strain evidence="2 3">WS</strain>
    </source>
</reference>
<dbReference type="EMBL" id="RCOR01000002">
    <property type="protein sequence ID" value="RSN70881.1"/>
    <property type="molecule type" value="Genomic_DNA"/>
</dbReference>
<dbReference type="Proteomes" id="UP000278149">
    <property type="component" value="Unassembled WGS sequence"/>
</dbReference>
<name>A0A429GAP3_9CREN</name>
<protein>
    <submittedName>
        <fullName evidence="2">Uncharacterized protein</fullName>
    </submittedName>
</protein>
<evidence type="ECO:0000313" key="2">
    <source>
        <dbReference type="EMBL" id="RSN70881.1"/>
    </source>
</evidence>
<dbReference type="RefSeq" id="WP_012309537.1">
    <property type="nucleotide sequence ID" value="NZ_RCOR01000002.1"/>
</dbReference>
<feature type="compositionally biased region" description="Basic and acidic residues" evidence="1">
    <location>
        <begin position="1"/>
        <end position="11"/>
    </location>
</feature>